<protein>
    <submittedName>
        <fullName evidence="2">Uncharacterized protein</fullName>
    </submittedName>
</protein>
<feature type="region of interest" description="Disordered" evidence="1">
    <location>
        <begin position="30"/>
        <end position="62"/>
    </location>
</feature>
<name>A0A085N5G3_9BILA</name>
<accession>A0A085N5G3</accession>
<dbReference type="AlphaFoldDB" id="A0A085N5G3"/>
<proteinExistence type="predicted"/>
<organism evidence="2">
    <name type="scientific">Trichuris suis</name>
    <name type="common">pig whipworm</name>
    <dbReference type="NCBI Taxonomy" id="68888"/>
    <lineage>
        <taxon>Eukaryota</taxon>
        <taxon>Metazoa</taxon>
        <taxon>Ecdysozoa</taxon>
        <taxon>Nematoda</taxon>
        <taxon>Enoplea</taxon>
        <taxon>Dorylaimia</taxon>
        <taxon>Trichinellida</taxon>
        <taxon>Trichuridae</taxon>
        <taxon>Trichuris</taxon>
    </lineage>
</organism>
<reference evidence="2" key="1">
    <citation type="journal article" date="2014" name="Nat. Genet.">
        <title>Genome and transcriptome of the porcine whipworm Trichuris suis.</title>
        <authorList>
            <person name="Jex A.R."/>
            <person name="Nejsum P."/>
            <person name="Schwarz E.M."/>
            <person name="Hu L."/>
            <person name="Young N.D."/>
            <person name="Hall R.S."/>
            <person name="Korhonen P.K."/>
            <person name="Liao S."/>
            <person name="Thamsborg S."/>
            <person name="Xia J."/>
            <person name="Xu P."/>
            <person name="Wang S."/>
            <person name="Scheerlinck J.P."/>
            <person name="Hofmann A."/>
            <person name="Sternberg P.W."/>
            <person name="Wang J."/>
            <person name="Gasser R.B."/>
        </authorList>
    </citation>
    <scope>NUCLEOTIDE SEQUENCE [LARGE SCALE GENOMIC DNA]</scope>
    <source>
        <strain evidence="2">DCEP-RM93F</strain>
    </source>
</reference>
<evidence type="ECO:0000256" key="1">
    <source>
        <dbReference type="SAM" id="MobiDB-lite"/>
    </source>
</evidence>
<gene>
    <name evidence="2" type="ORF">M514_23167</name>
</gene>
<dbReference type="EMBL" id="KL367552">
    <property type="protein sequence ID" value="KFD64709.1"/>
    <property type="molecule type" value="Genomic_DNA"/>
</dbReference>
<dbReference type="Proteomes" id="UP000030758">
    <property type="component" value="Unassembled WGS sequence"/>
</dbReference>
<sequence>MELAGTPLRQNHLQLMSEAAAGRVPFVWNRGGEPPARETIPSGPRDHCVPPAEATAGVHEIR</sequence>
<evidence type="ECO:0000313" key="2">
    <source>
        <dbReference type="EMBL" id="KFD64709.1"/>
    </source>
</evidence>